<sequence length="106" mass="12720">MDEEDNALEIKPINISALEKEENKVKKVPEDQELTYFSQKEKEVLANFNCKIKTNFNEVLKWFLKCANRYNLIEKYENIKDNCKQDTNMDKNEVMNKKNKKEKIRV</sequence>
<dbReference type="AlphaFoldDB" id="A0A397UYV5"/>
<proteinExistence type="predicted"/>
<dbReference type="Proteomes" id="UP000266673">
    <property type="component" value="Unassembled WGS sequence"/>
</dbReference>
<feature type="compositionally biased region" description="Basic and acidic residues" evidence="1">
    <location>
        <begin position="84"/>
        <end position="96"/>
    </location>
</feature>
<feature type="compositionally biased region" description="Basic residues" evidence="1">
    <location>
        <begin position="97"/>
        <end position="106"/>
    </location>
</feature>
<feature type="region of interest" description="Disordered" evidence="1">
    <location>
        <begin position="84"/>
        <end position="106"/>
    </location>
</feature>
<protein>
    <submittedName>
        <fullName evidence="2">Uncharacterized protein</fullName>
    </submittedName>
</protein>
<gene>
    <name evidence="2" type="ORF">C2G38_2041570</name>
</gene>
<accession>A0A397UYV5</accession>
<reference evidence="2 3" key="1">
    <citation type="submission" date="2018-06" db="EMBL/GenBank/DDBJ databases">
        <title>Comparative genomics reveals the genomic features of Rhizophagus irregularis, R. cerebriforme, R. diaphanum and Gigaspora rosea, and their symbiotic lifestyle signature.</title>
        <authorList>
            <person name="Morin E."/>
            <person name="San Clemente H."/>
            <person name="Chen E.C.H."/>
            <person name="De La Providencia I."/>
            <person name="Hainaut M."/>
            <person name="Kuo A."/>
            <person name="Kohler A."/>
            <person name="Murat C."/>
            <person name="Tang N."/>
            <person name="Roy S."/>
            <person name="Loubradou J."/>
            <person name="Henrissat B."/>
            <person name="Grigoriev I.V."/>
            <person name="Corradi N."/>
            <person name="Roux C."/>
            <person name="Martin F.M."/>
        </authorList>
    </citation>
    <scope>NUCLEOTIDE SEQUENCE [LARGE SCALE GENOMIC DNA]</scope>
    <source>
        <strain evidence="2 3">DAOM 194757</strain>
    </source>
</reference>
<evidence type="ECO:0000256" key="1">
    <source>
        <dbReference type="SAM" id="MobiDB-lite"/>
    </source>
</evidence>
<keyword evidence="3" id="KW-1185">Reference proteome</keyword>
<name>A0A397UYV5_9GLOM</name>
<evidence type="ECO:0000313" key="3">
    <source>
        <dbReference type="Proteomes" id="UP000266673"/>
    </source>
</evidence>
<evidence type="ECO:0000313" key="2">
    <source>
        <dbReference type="EMBL" id="RIB12753.1"/>
    </source>
</evidence>
<organism evidence="2 3">
    <name type="scientific">Gigaspora rosea</name>
    <dbReference type="NCBI Taxonomy" id="44941"/>
    <lineage>
        <taxon>Eukaryota</taxon>
        <taxon>Fungi</taxon>
        <taxon>Fungi incertae sedis</taxon>
        <taxon>Mucoromycota</taxon>
        <taxon>Glomeromycotina</taxon>
        <taxon>Glomeromycetes</taxon>
        <taxon>Diversisporales</taxon>
        <taxon>Gigasporaceae</taxon>
        <taxon>Gigaspora</taxon>
    </lineage>
</organism>
<comment type="caution">
    <text evidence="2">The sequence shown here is derived from an EMBL/GenBank/DDBJ whole genome shotgun (WGS) entry which is preliminary data.</text>
</comment>
<dbReference type="EMBL" id="QKWP01000993">
    <property type="protein sequence ID" value="RIB12753.1"/>
    <property type="molecule type" value="Genomic_DNA"/>
</dbReference>